<dbReference type="Proteomes" id="UP000050795">
    <property type="component" value="Unassembled WGS sequence"/>
</dbReference>
<dbReference type="AlphaFoldDB" id="A0AA85KL63"/>
<dbReference type="Gene3D" id="1.20.1050.130">
    <property type="match status" value="1"/>
</dbReference>
<dbReference type="InterPro" id="IPR041503">
    <property type="entry name" value="AIMP2_thioredoxin"/>
</dbReference>
<keyword evidence="3" id="KW-1185">Reference proteome</keyword>
<feature type="region of interest" description="Disordered" evidence="1">
    <location>
        <begin position="88"/>
        <end position="124"/>
    </location>
</feature>
<evidence type="ECO:0000256" key="1">
    <source>
        <dbReference type="SAM" id="MobiDB-lite"/>
    </source>
</evidence>
<name>A0AA85KL63_TRIRE</name>
<feature type="domain" description="AIMP2 thioredoxin-like" evidence="2">
    <location>
        <begin position="221"/>
        <end position="293"/>
    </location>
</feature>
<evidence type="ECO:0000259" key="2">
    <source>
        <dbReference type="Pfam" id="PF18569"/>
    </source>
</evidence>
<evidence type="ECO:0000313" key="3">
    <source>
        <dbReference type="Proteomes" id="UP000050795"/>
    </source>
</evidence>
<dbReference type="WBParaSite" id="TREG1_95550.1">
    <property type="protein sequence ID" value="TREG1_95550.1"/>
    <property type="gene ID" value="TREG1_95550"/>
</dbReference>
<reference evidence="4" key="2">
    <citation type="submission" date="2023-11" db="UniProtKB">
        <authorList>
            <consortium name="WormBaseParasite"/>
        </authorList>
    </citation>
    <scope>IDENTIFICATION</scope>
</reference>
<organism evidence="3 4">
    <name type="scientific">Trichobilharzia regenti</name>
    <name type="common">Nasal bird schistosome</name>
    <dbReference type="NCBI Taxonomy" id="157069"/>
    <lineage>
        <taxon>Eukaryota</taxon>
        <taxon>Metazoa</taxon>
        <taxon>Spiralia</taxon>
        <taxon>Lophotrochozoa</taxon>
        <taxon>Platyhelminthes</taxon>
        <taxon>Trematoda</taxon>
        <taxon>Digenea</taxon>
        <taxon>Strigeidida</taxon>
        <taxon>Schistosomatoidea</taxon>
        <taxon>Schistosomatidae</taxon>
        <taxon>Trichobilharzia</taxon>
    </lineage>
</organism>
<accession>A0AA85KL63</accession>
<feature type="compositionally biased region" description="Low complexity" evidence="1">
    <location>
        <begin position="103"/>
        <end position="124"/>
    </location>
</feature>
<evidence type="ECO:0000313" key="4">
    <source>
        <dbReference type="WBParaSite" id="TREG1_95550.1"/>
    </source>
</evidence>
<proteinExistence type="predicted"/>
<feature type="compositionally biased region" description="Basic residues" evidence="1">
    <location>
        <begin position="88"/>
        <end position="102"/>
    </location>
</feature>
<reference evidence="3" key="1">
    <citation type="submission" date="2022-06" db="EMBL/GenBank/DDBJ databases">
        <authorList>
            <person name="Berger JAMES D."/>
            <person name="Berger JAMES D."/>
        </authorList>
    </citation>
    <scope>NUCLEOTIDE SEQUENCE [LARGE SCALE GENOMIC DNA]</scope>
</reference>
<dbReference type="Pfam" id="PF18569">
    <property type="entry name" value="Thioredoxin_16"/>
    <property type="match status" value="1"/>
</dbReference>
<protein>
    <submittedName>
        <fullName evidence="4">Thioredoxin_16 domain-containing protein</fullName>
    </submittedName>
</protein>
<sequence>MACANCIRIVLEIMYKLNPLVQKLTDFVHTDSMYKLGNRFLPHSNDSNISDNISCGNTTSERDQTILNELHQLDNSITFLLNTFQSYKPKKPKKKKKKRKNRNQTTTASTKNTATTTATTTATSTIRTTKTTTLQKSFVNELHELSSHVNNLLNYPKADPTTTTKAQSVQTLLSRLDGELNSLIDIFTSYPSQLVNTTTPSTSVPMMNCLLTKIPKEPVTFIIQCNPYDPPCSLLLFLHLLVTNNFKVTIKSFNHSELPKSLQSLFHLFIVSSRMNVTDTNLHLHFIWNPLCTECKVSRVGVFFIPGAYGETILVQQIYNLFESAAHNDNNNYMPGVILMIYSSFVSLRKSFPSSSKLVRLDRESTINFLDKYPYFVKITRVFPSIVDCLLYDCINRLNLFNELPGNLKLWVKFCRKWDTFR</sequence>